<sequence>MQGSIFVATRAPTLGGHHNSILTQVDLRWILSLNPCPLSQVVLLHLLRQLTYGLNNNIPLKFGWMTDIANAIIPSHPMIASQVRPIFSEVCTLLNHQQYFPTIVGAELSSIRHLMHVICSKIT</sequence>
<dbReference type="AlphaFoldDB" id="A0A5N6R2N2"/>
<evidence type="ECO:0000256" key="1">
    <source>
        <dbReference type="ARBA" id="ARBA00004496"/>
    </source>
</evidence>
<keyword evidence="4" id="KW-0677">Repeat</keyword>
<dbReference type="InterPro" id="IPR044938">
    <property type="entry name" value="EDC4_C_sf"/>
</dbReference>
<keyword evidence="7" id="KW-1185">Reference proteome</keyword>
<accession>A0A5N6R2N2</accession>
<dbReference type="GO" id="GO:0000932">
    <property type="term" value="C:P-body"/>
    <property type="evidence" value="ECO:0007669"/>
    <property type="project" value="TreeGrafter"/>
</dbReference>
<gene>
    <name evidence="6" type="ORF">FH972_012054</name>
</gene>
<dbReference type="Proteomes" id="UP000327013">
    <property type="component" value="Chromosome 5"/>
</dbReference>
<evidence type="ECO:0000256" key="2">
    <source>
        <dbReference type="ARBA" id="ARBA00022490"/>
    </source>
</evidence>
<keyword evidence="2" id="KW-0963">Cytoplasm</keyword>
<evidence type="ECO:0000313" key="6">
    <source>
        <dbReference type="EMBL" id="KAE8055196.1"/>
    </source>
</evidence>
<protein>
    <recommendedName>
        <fullName evidence="5">Enhancer of mRNA-decapping protein 4 C-terminal domain-containing protein</fullName>
    </recommendedName>
</protein>
<evidence type="ECO:0000313" key="7">
    <source>
        <dbReference type="Proteomes" id="UP000327013"/>
    </source>
</evidence>
<evidence type="ECO:0000256" key="3">
    <source>
        <dbReference type="ARBA" id="ARBA00022574"/>
    </source>
</evidence>
<dbReference type="PANTHER" id="PTHR15598:SF5">
    <property type="entry name" value="ENHANCER OF MRNA-DECAPPING PROTEIN 4"/>
    <property type="match status" value="1"/>
</dbReference>
<dbReference type="OrthoDB" id="21128at2759"/>
<dbReference type="EMBL" id="CM017325">
    <property type="protein sequence ID" value="KAE8055196.1"/>
    <property type="molecule type" value="Genomic_DNA"/>
</dbReference>
<feature type="domain" description="Enhancer of mRNA-decapping protein 4 C-terminal" evidence="5">
    <location>
        <begin position="21"/>
        <end position="96"/>
    </location>
</feature>
<organism evidence="6 7">
    <name type="scientific">Carpinus fangiana</name>
    <dbReference type="NCBI Taxonomy" id="176857"/>
    <lineage>
        <taxon>Eukaryota</taxon>
        <taxon>Viridiplantae</taxon>
        <taxon>Streptophyta</taxon>
        <taxon>Embryophyta</taxon>
        <taxon>Tracheophyta</taxon>
        <taxon>Spermatophyta</taxon>
        <taxon>Magnoliopsida</taxon>
        <taxon>eudicotyledons</taxon>
        <taxon>Gunneridae</taxon>
        <taxon>Pentapetalae</taxon>
        <taxon>rosids</taxon>
        <taxon>fabids</taxon>
        <taxon>Fagales</taxon>
        <taxon>Betulaceae</taxon>
        <taxon>Carpinus</taxon>
    </lineage>
</organism>
<dbReference type="PANTHER" id="PTHR15598">
    <property type="entry name" value="ENHANCER OF MRNA-DECAPPING PROTEIN 4"/>
    <property type="match status" value="1"/>
</dbReference>
<dbReference type="InterPro" id="IPR049404">
    <property type="entry name" value="EDC4_C"/>
</dbReference>
<dbReference type="Gene3D" id="1.10.220.100">
    <property type="entry name" value="conserved c-terminal region of ge- 1"/>
    <property type="match status" value="1"/>
</dbReference>
<dbReference type="InterPro" id="IPR045152">
    <property type="entry name" value="EDC4-like"/>
</dbReference>
<proteinExistence type="predicted"/>
<evidence type="ECO:0000259" key="5">
    <source>
        <dbReference type="Pfam" id="PF21289"/>
    </source>
</evidence>
<dbReference type="Pfam" id="PF21289">
    <property type="entry name" value="EDC4_C"/>
    <property type="match status" value="1"/>
</dbReference>
<keyword evidence="3" id="KW-0853">WD repeat</keyword>
<comment type="subcellular location">
    <subcellularLocation>
        <location evidence="1">Cytoplasm</location>
    </subcellularLocation>
</comment>
<dbReference type="GO" id="GO:0031087">
    <property type="term" value="P:deadenylation-independent decapping of nuclear-transcribed mRNA"/>
    <property type="evidence" value="ECO:0007669"/>
    <property type="project" value="InterPro"/>
</dbReference>
<reference evidence="6 7" key="1">
    <citation type="submission" date="2019-06" db="EMBL/GenBank/DDBJ databases">
        <title>A chromosomal-level reference genome of Carpinus fangiana (Coryloideae, Betulaceae).</title>
        <authorList>
            <person name="Yang X."/>
            <person name="Wang Z."/>
            <person name="Zhang L."/>
            <person name="Hao G."/>
            <person name="Liu J."/>
            <person name="Yang Y."/>
        </authorList>
    </citation>
    <scope>NUCLEOTIDE SEQUENCE [LARGE SCALE GENOMIC DNA]</scope>
    <source>
        <strain evidence="6">Cfa_2016G</strain>
        <tissue evidence="6">Leaf</tissue>
    </source>
</reference>
<evidence type="ECO:0000256" key="4">
    <source>
        <dbReference type="ARBA" id="ARBA00022737"/>
    </source>
</evidence>
<name>A0A5N6R2N2_9ROSI</name>